<feature type="compositionally biased region" description="Polar residues" evidence="7">
    <location>
        <begin position="917"/>
        <end position="928"/>
    </location>
</feature>
<keyword evidence="6" id="KW-0175">Coiled coil</keyword>
<feature type="compositionally biased region" description="Polar residues" evidence="7">
    <location>
        <begin position="349"/>
        <end position="361"/>
    </location>
</feature>
<evidence type="ECO:0000256" key="4">
    <source>
        <dbReference type="ARBA" id="ARBA00023204"/>
    </source>
</evidence>
<feature type="domain" description="BRCT" evidence="8">
    <location>
        <begin position="2399"/>
        <end position="2477"/>
    </location>
</feature>
<feature type="compositionally biased region" description="Basic and acidic residues" evidence="7">
    <location>
        <begin position="983"/>
        <end position="992"/>
    </location>
</feature>
<dbReference type="InterPro" id="IPR036420">
    <property type="entry name" value="BRCT_dom_sf"/>
</dbReference>
<dbReference type="SMART" id="SM00292">
    <property type="entry name" value="BRCT"/>
    <property type="match status" value="2"/>
</dbReference>
<protein>
    <recommendedName>
        <fullName evidence="8">BRCT domain-containing protein</fullName>
    </recommendedName>
</protein>
<feature type="compositionally biased region" description="Polar residues" evidence="7">
    <location>
        <begin position="2233"/>
        <end position="2244"/>
    </location>
</feature>
<feature type="region of interest" description="Disordered" evidence="7">
    <location>
        <begin position="561"/>
        <end position="621"/>
    </location>
</feature>
<feature type="region of interest" description="Disordered" evidence="7">
    <location>
        <begin position="843"/>
        <end position="948"/>
    </location>
</feature>
<dbReference type="Proteomes" id="UP000235965">
    <property type="component" value="Unassembled WGS sequence"/>
</dbReference>
<dbReference type="Pfam" id="PF16770">
    <property type="entry name" value="RTT107_BRCT_5"/>
    <property type="match status" value="1"/>
</dbReference>
<feature type="region of interest" description="Disordered" evidence="7">
    <location>
        <begin position="1045"/>
        <end position="1080"/>
    </location>
</feature>
<feature type="region of interest" description="Disordered" evidence="7">
    <location>
        <begin position="962"/>
        <end position="992"/>
    </location>
</feature>
<feature type="compositionally biased region" description="Basic and acidic residues" evidence="7">
    <location>
        <begin position="1417"/>
        <end position="1426"/>
    </location>
</feature>
<dbReference type="GO" id="GO:0005634">
    <property type="term" value="C:nucleus"/>
    <property type="evidence" value="ECO:0007669"/>
    <property type="project" value="UniProtKB-SubCell"/>
</dbReference>
<dbReference type="InParanoid" id="A0A2J7QJF9"/>
<dbReference type="EMBL" id="NEVH01013556">
    <property type="protein sequence ID" value="PNF28709.1"/>
    <property type="molecule type" value="Genomic_DNA"/>
</dbReference>
<feature type="compositionally biased region" description="Polar residues" evidence="7">
    <location>
        <begin position="2365"/>
        <end position="2388"/>
    </location>
</feature>
<feature type="compositionally biased region" description="Basic and acidic residues" evidence="7">
    <location>
        <begin position="2307"/>
        <end position="2325"/>
    </location>
</feature>
<dbReference type="InterPro" id="IPR001357">
    <property type="entry name" value="BRCT_dom"/>
</dbReference>
<feature type="region of interest" description="Disordered" evidence="7">
    <location>
        <begin position="1594"/>
        <end position="1671"/>
    </location>
</feature>
<feature type="compositionally biased region" description="Basic residues" evidence="7">
    <location>
        <begin position="1736"/>
        <end position="1752"/>
    </location>
</feature>
<reference evidence="9 10" key="1">
    <citation type="submission" date="2017-12" db="EMBL/GenBank/DDBJ databases">
        <title>Hemimetabolous genomes reveal molecular basis of termite eusociality.</title>
        <authorList>
            <person name="Harrison M.C."/>
            <person name="Jongepier E."/>
            <person name="Robertson H.M."/>
            <person name="Arning N."/>
            <person name="Bitard-Feildel T."/>
            <person name="Chao H."/>
            <person name="Childers C.P."/>
            <person name="Dinh H."/>
            <person name="Doddapaneni H."/>
            <person name="Dugan S."/>
            <person name="Gowin J."/>
            <person name="Greiner C."/>
            <person name="Han Y."/>
            <person name="Hu H."/>
            <person name="Hughes D.S.T."/>
            <person name="Huylmans A.-K."/>
            <person name="Kemena C."/>
            <person name="Kremer L.P.M."/>
            <person name="Lee S.L."/>
            <person name="Lopez-Ezquerra A."/>
            <person name="Mallet L."/>
            <person name="Monroy-Kuhn J.M."/>
            <person name="Moser A."/>
            <person name="Murali S.C."/>
            <person name="Muzny D.M."/>
            <person name="Otani S."/>
            <person name="Piulachs M.-D."/>
            <person name="Poelchau M."/>
            <person name="Qu J."/>
            <person name="Schaub F."/>
            <person name="Wada-Katsumata A."/>
            <person name="Worley K.C."/>
            <person name="Xie Q."/>
            <person name="Ylla G."/>
            <person name="Poulsen M."/>
            <person name="Gibbs R.A."/>
            <person name="Schal C."/>
            <person name="Richards S."/>
            <person name="Belles X."/>
            <person name="Korb J."/>
            <person name="Bornberg-Bauer E."/>
        </authorList>
    </citation>
    <scope>NUCLEOTIDE SEQUENCE [LARGE SCALE GENOMIC DNA]</scope>
    <source>
        <tissue evidence="9">Whole body</tissue>
    </source>
</reference>
<dbReference type="PANTHER" id="PTHR23196:SF34">
    <property type="entry name" value="MEDIATOR OF DNA DAMAGE CHECKPOINT PROTEIN 1"/>
    <property type="match status" value="1"/>
</dbReference>
<feature type="region of interest" description="Disordered" evidence="7">
    <location>
        <begin position="2232"/>
        <end position="2395"/>
    </location>
</feature>
<feature type="compositionally biased region" description="Polar residues" evidence="7">
    <location>
        <begin position="573"/>
        <end position="586"/>
    </location>
</feature>
<evidence type="ECO:0000256" key="7">
    <source>
        <dbReference type="SAM" id="MobiDB-lite"/>
    </source>
</evidence>
<organism evidence="9 10">
    <name type="scientific">Cryptotermes secundus</name>
    <dbReference type="NCBI Taxonomy" id="105785"/>
    <lineage>
        <taxon>Eukaryota</taxon>
        <taxon>Metazoa</taxon>
        <taxon>Ecdysozoa</taxon>
        <taxon>Arthropoda</taxon>
        <taxon>Hexapoda</taxon>
        <taxon>Insecta</taxon>
        <taxon>Pterygota</taxon>
        <taxon>Neoptera</taxon>
        <taxon>Polyneoptera</taxon>
        <taxon>Dictyoptera</taxon>
        <taxon>Blattodea</taxon>
        <taxon>Blattoidea</taxon>
        <taxon>Termitoidae</taxon>
        <taxon>Kalotermitidae</taxon>
        <taxon>Cryptotermitinae</taxon>
        <taxon>Cryptotermes</taxon>
    </lineage>
</organism>
<dbReference type="PANTHER" id="PTHR23196">
    <property type="entry name" value="PAX TRANSCRIPTION ACTIVATION DOMAIN INTERACTING PROTEIN"/>
    <property type="match status" value="1"/>
</dbReference>
<feature type="region of interest" description="Disordered" evidence="7">
    <location>
        <begin position="1215"/>
        <end position="1435"/>
    </location>
</feature>
<feature type="compositionally biased region" description="Basic and acidic residues" evidence="7">
    <location>
        <begin position="363"/>
        <end position="372"/>
    </location>
</feature>
<feature type="compositionally biased region" description="Basic residues" evidence="7">
    <location>
        <begin position="2088"/>
        <end position="2098"/>
    </location>
</feature>
<dbReference type="STRING" id="105785.A0A2J7QJF9"/>
<feature type="compositionally biased region" description="Basic and acidic residues" evidence="7">
    <location>
        <begin position="2124"/>
        <end position="2134"/>
    </location>
</feature>
<evidence type="ECO:0000256" key="1">
    <source>
        <dbReference type="ARBA" id="ARBA00004123"/>
    </source>
</evidence>
<evidence type="ECO:0000313" key="10">
    <source>
        <dbReference type="Proteomes" id="UP000235965"/>
    </source>
</evidence>
<keyword evidence="4" id="KW-0234">DNA repair</keyword>
<dbReference type="Pfam" id="PF16589">
    <property type="entry name" value="BRCT_2"/>
    <property type="match status" value="1"/>
</dbReference>
<comment type="subcellular location">
    <subcellularLocation>
        <location evidence="1">Nucleus</location>
    </subcellularLocation>
</comment>
<dbReference type="InterPro" id="IPR051579">
    <property type="entry name" value="DDR_Transcriptional_Reg"/>
</dbReference>
<evidence type="ECO:0000259" key="8">
    <source>
        <dbReference type="PROSITE" id="PS50172"/>
    </source>
</evidence>
<feature type="compositionally biased region" description="Low complexity" evidence="7">
    <location>
        <begin position="1985"/>
        <end position="1999"/>
    </location>
</feature>
<dbReference type="Gene3D" id="3.40.50.10190">
    <property type="entry name" value="BRCT domain"/>
    <property type="match status" value="2"/>
</dbReference>
<feature type="compositionally biased region" description="Polar residues" evidence="7">
    <location>
        <begin position="1941"/>
        <end position="1951"/>
    </location>
</feature>
<keyword evidence="10" id="KW-1185">Reference proteome</keyword>
<keyword evidence="2" id="KW-0597">Phosphoprotein</keyword>
<feature type="compositionally biased region" description="Basic and acidic residues" evidence="7">
    <location>
        <begin position="1238"/>
        <end position="1281"/>
    </location>
</feature>
<feature type="compositionally biased region" description="Low complexity" evidence="7">
    <location>
        <begin position="2009"/>
        <end position="2018"/>
    </location>
</feature>
<keyword evidence="3" id="KW-0227">DNA damage</keyword>
<proteinExistence type="predicted"/>
<name>A0A2J7QJF9_9NEOP</name>
<feature type="compositionally biased region" description="Polar residues" evidence="7">
    <location>
        <begin position="1594"/>
        <end position="1616"/>
    </location>
</feature>
<feature type="compositionally biased region" description="Polar residues" evidence="7">
    <location>
        <begin position="2277"/>
        <end position="2287"/>
    </location>
</feature>
<feature type="compositionally biased region" description="Basic and acidic residues" evidence="7">
    <location>
        <begin position="1218"/>
        <end position="1230"/>
    </location>
</feature>
<dbReference type="OrthoDB" id="342264at2759"/>
<feature type="region of interest" description="Disordered" evidence="7">
    <location>
        <begin position="349"/>
        <end position="372"/>
    </location>
</feature>
<gene>
    <name evidence="9" type="ORF">B7P43_G07874</name>
</gene>
<feature type="compositionally biased region" description="Polar residues" evidence="7">
    <location>
        <begin position="607"/>
        <end position="620"/>
    </location>
</feature>
<dbReference type="GO" id="GO:0006281">
    <property type="term" value="P:DNA repair"/>
    <property type="evidence" value="ECO:0007669"/>
    <property type="project" value="UniProtKB-KW"/>
</dbReference>
<feature type="compositionally biased region" description="Basic and acidic residues" evidence="7">
    <location>
        <begin position="1642"/>
        <end position="1657"/>
    </location>
</feature>
<feature type="compositionally biased region" description="Basic and acidic residues" evidence="7">
    <location>
        <begin position="1916"/>
        <end position="1940"/>
    </location>
</feature>
<feature type="compositionally biased region" description="Low complexity" evidence="7">
    <location>
        <begin position="593"/>
        <end position="606"/>
    </location>
</feature>
<keyword evidence="5" id="KW-0539">Nucleus</keyword>
<evidence type="ECO:0000256" key="2">
    <source>
        <dbReference type="ARBA" id="ARBA00022553"/>
    </source>
</evidence>
<dbReference type="CDD" id="cd17744">
    <property type="entry name" value="BRCT_MDC1_rpt1"/>
    <property type="match status" value="1"/>
</dbReference>
<feature type="region of interest" description="Disordered" evidence="7">
    <location>
        <begin position="1880"/>
        <end position="2139"/>
    </location>
</feature>
<feature type="coiled-coil region" evidence="6">
    <location>
        <begin position="622"/>
        <end position="649"/>
    </location>
</feature>
<comment type="caution">
    <text evidence="9">The sequence shown here is derived from an EMBL/GenBank/DDBJ whole genome shotgun (WGS) entry which is preliminary data.</text>
</comment>
<feature type="compositionally biased region" description="Basic and acidic residues" evidence="7">
    <location>
        <begin position="1705"/>
        <end position="1725"/>
    </location>
</feature>
<accession>A0A2J7QJF9</accession>
<feature type="region of interest" description="Disordered" evidence="7">
    <location>
        <begin position="304"/>
        <end position="330"/>
    </location>
</feature>
<feature type="region of interest" description="Disordered" evidence="7">
    <location>
        <begin position="798"/>
        <end position="826"/>
    </location>
</feature>
<evidence type="ECO:0000313" key="9">
    <source>
        <dbReference type="EMBL" id="PNF28709.1"/>
    </source>
</evidence>
<dbReference type="PROSITE" id="PS50172">
    <property type="entry name" value="BRCT"/>
    <property type="match status" value="1"/>
</dbReference>
<feature type="compositionally biased region" description="Basic and acidic residues" evidence="7">
    <location>
        <begin position="1880"/>
        <end position="1895"/>
    </location>
</feature>
<feature type="compositionally biased region" description="Polar residues" evidence="7">
    <location>
        <begin position="799"/>
        <end position="818"/>
    </location>
</feature>
<dbReference type="SUPFAM" id="SSF52113">
    <property type="entry name" value="BRCT domain"/>
    <property type="match status" value="1"/>
</dbReference>
<feature type="compositionally biased region" description="Polar residues" evidence="7">
    <location>
        <begin position="1799"/>
        <end position="1808"/>
    </location>
</feature>
<evidence type="ECO:0000256" key="3">
    <source>
        <dbReference type="ARBA" id="ARBA00022763"/>
    </source>
</evidence>
<sequence>MILQPHVRYQLPDGAKLHLADVSAVYQRLSDNVEGDSDSGSETGSESMLTVNNSVVEDTVIVPETPALSCAKQKSVVAVAESPCSSSDIDSSFGFTKTSKSDMLRNDNIGGVLIGRAEESKDHPEVKQATDDDNMSEAETQCDVDCLGVNKLHVGSVSHGDKICASAPNEEEDIFEAETQCEESSLTVPVKSFGASDPKKEDFTLRPDTDIPNKEIKVDVVSKVKVVPKSIILIKQENVKVRNVNRQHTTDHQAAKHMDNSCRKHDDELYNAPAPCLLGERDETSLMDKTDAVSVCSERTEEYVYDDASLSSHEDADNRKSVQEKADNKDLENLTQRKAVCFESQMAQVSLSDQDGQQTEQPARARERKSSADTKVSLNVSYNEDSFDRSMLDGDDDLFAFQVTQISDPKEGAFKTNKMTEQFNEVHQENKSKSNITNCDDPQTALVSLSKQFTVKQLKSEKMLSASKASEKCISDKSESYQAQNGSVNISEIFQVKTKDTVKCATAGNKETAKLSNDSGDEMDADSTVEVAIENQEQLHGSKKDLRLSLQLCHDSGYEKDSEAKSQIILPPVSNSKTISKLSGPSSRKDSSETSISINSENIKTKTQSPTHPGNAATQDRNIEKQNKVIDYENKINRELEEYQDSSKQDVSLTVTNKPAVICSEKEKAQTQLSVECKDDNDSDDEVFMAPTQLLFPANRNRDFRKPPAASRKKTTDITAVSSSNSVKVPAQLNSAFADNDHGDDDSISEAATQIVESANKGSGDFTKSLTLSPVEEKLNADHFDDDDDDNIYEAATQIVGTPNNSGKDFTKPLTSSPVEDKTDAEHDNDDFIFEAETQIMETANRSSKDSSEPLAPSPVDEKLSADHDADDNIYEASTQIVEAPNKSSKDSSEPLAPSPVDEKLSADHDADDNIYEASTQIVETPNKSSRDSTEPLAPFPVDEKLNADHDVDDNIYEAATQIVETPNKSSKDFTKPFTSTSAEEKTDAEHGNDDFIFEAETQIMETPNRSSEDSTEPLAPSPVDVKLNADHDVDDNIYEAATQIVETPNKSSKDFTKPFTSSSAEDKTDAELDDSDSIFEAATQIAENAIKNNFTETSKHSSGSNTADIQAIMDDREVKKLHSSTGTVDEDNFEYPIDPCDNADIDNICSGSAQNVNFPENKITELQERERSASRGSCSVMPKAKGYYVNKSKAVELNQNFPIQDNKNTALITPKVHFGEIARTERDAMSSDDGETSELKQSKASEDKIVNVEKDADENHKKVESEEKETSHTNERREPEPAESESQKLSCRDDQGETLMAKSLQADDSTVCAQKSSMKQAEKAHGAVMRAQRKGDGKCGMEESKKPGVPTVDFQKGNDVVYGMKESEVSDDNAACDQRDRSGEPVISYPKKPSNVLDAQKECGQETEMSGSQILDDTHLSLHDDSGDETDPENVFKVDSHEIKMESNSYKLSAVQISALPISSEETVHKVRESEVICIEDKRPSASLILPQDTVTSFVSSTEDKKGLTQTAESVDTAIPVQSAKVSTKPISAGSSCSKKTSVVSLTPGIDNCNDSLIVAAKVQESGDQSVGENCVSELSSSFIISAVASPLSQDQSTENREQSLNSELQASTPSDHMKDTDRAEKTPLVSIRTEPDSEGLEPKDSSIQKENDSKSCPDINQQTLLGNERSVFEEADRIADEPMKDSLNDVQDLIMPLTQDLLEAMKESEEQKSPFKPEEHIPSEDEEPDTTPKVGRHNHLPNKGAKVRKRLNIDSRSSDTTRSTSRRRRRLPVEDTVQNNKSDITVRASKQRKLSDKNSVQNSSRNKATDGPSHSRTDGSAGEFQQSENEAIVSSDDVNISKGRKSKIIAAKSKGQRKTVSSTDFQDINVKVLLEGCRTERSSRSKVERKDQDLSSEQCDEQRGERKSLRHVAKSTEDNGHNEARKSRRERSINKNENGKNSFETNSRPPRQRRMTWKIRDSLVADCSQGSVTPEEKPKNRSRGSSSSNSQNEINESLQLCTDTTMRSRNTSSSKSPSKKLLKNSEDSSNDICKEAKDTRGTNSVSHQQNVSLRKSARLSKGDNAVTSVIDPPKIESPQRTTRQNDRKKVRTNVQKRKNEEIFTELSSKRSKRENKVFPVDKSPRNSTDKCSPKTSKRVLNTDESFEGVSEFSTRASSRKGTQTASVCLMQEHSAFVTSSSTAERENKKQRTVLTKTNSSIGIVQGNTRRWVRSRMEVTNTSPSCLKDLNILQSSTTSNRTHQSVKRTKLSAEEDSEHSPPKQAKSGKRLYEPCSSPSESSTQNVKVELRTSRTRGKVTSPQKLEVGEMTKHKAKPGQRERTSKISMAEETDISVIPTSRKMNLSEDQDTTPKLTRSSRRKGTPQSSSQLNSQKNGNNSGVSTPRRSSQRKVAGGTTYQVLFTGFSDTKQESIVRQLGGSVVDLPESCTVLVTDKVRRTYKFLCIMGQGKPIVSPEWLVQCQRSGCFLDPWQFLIKDHESESKFKFRLQESLEAASRTNLLAGYSVYVTPKVKPSPSEMKGIIESCGGVFINQAPNKSWPINSFIISCLDDRSMWCKLRKAGKPIVGAELLLLGVLQQKLDLVSNTLV</sequence>
<evidence type="ECO:0000256" key="6">
    <source>
        <dbReference type="SAM" id="Coils"/>
    </source>
</evidence>
<feature type="compositionally biased region" description="Polar residues" evidence="7">
    <location>
        <begin position="1307"/>
        <end position="1320"/>
    </location>
</feature>
<feature type="region of interest" description="Disordered" evidence="7">
    <location>
        <begin position="1005"/>
        <end position="1029"/>
    </location>
</feature>
<dbReference type="CDD" id="cd18432">
    <property type="entry name" value="BRCT_PAXIP1_rpt6_like"/>
    <property type="match status" value="1"/>
</dbReference>
<evidence type="ECO:0000256" key="5">
    <source>
        <dbReference type="ARBA" id="ARBA00023242"/>
    </source>
</evidence>
<feature type="compositionally biased region" description="Basic and acidic residues" evidence="7">
    <location>
        <begin position="312"/>
        <end position="330"/>
    </location>
</feature>
<feature type="region of interest" description="Disordered" evidence="7">
    <location>
        <begin position="1700"/>
        <end position="1867"/>
    </location>
</feature>
<feature type="compositionally biased region" description="Basic and acidic residues" evidence="7">
    <location>
        <begin position="1334"/>
        <end position="1347"/>
    </location>
</feature>
<feature type="compositionally biased region" description="Polar residues" evidence="7">
    <location>
        <begin position="2043"/>
        <end position="2055"/>
    </location>
</feature>
<feature type="compositionally biased region" description="Basic and acidic residues" evidence="7">
    <location>
        <begin position="1617"/>
        <end position="1627"/>
    </location>
</feature>